<dbReference type="AlphaFoldDB" id="A0A6J8EMP7"/>
<reference evidence="1 2" key="1">
    <citation type="submission" date="2020-06" db="EMBL/GenBank/DDBJ databases">
        <authorList>
            <person name="Li R."/>
            <person name="Bekaert M."/>
        </authorList>
    </citation>
    <scope>NUCLEOTIDE SEQUENCE [LARGE SCALE GENOMIC DNA]</scope>
    <source>
        <strain evidence="2">wild</strain>
    </source>
</reference>
<sequence>MTPKRQAAIAVGKSDRKVKAPPEKRIKRDLDVLKIHALLEEETRGHYKVNYIITEAGRILELQYDNKFNINMGDFKLIKKFRLFDEKISLPSHGMCFDSAPFSLVDFQDIIGNFKSPPIVEVSHVSSIPVNTRVCVRGEISRVDISPASVASSKTSIYIK</sequence>
<evidence type="ECO:0000313" key="2">
    <source>
        <dbReference type="Proteomes" id="UP000507470"/>
    </source>
</evidence>
<accession>A0A6J8EMP7</accession>
<dbReference type="Proteomes" id="UP000507470">
    <property type="component" value="Unassembled WGS sequence"/>
</dbReference>
<proteinExistence type="predicted"/>
<dbReference type="EMBL" id="CACVKT020009453">
    <property type="protein sequence ID" value="CAC5421909.1"/>
    <property type="molecule type" value="Genomic_DNA"/>
</dbReference>
<keyword evidence="2" id="KW-1185">Reference proteome</keyword>
<organism evidence="1 2">
    <name type="scientific">Mytilus coruscus</name>
    <name type="common">Sea mussel</name>
    <dbReference type="NCBI Taxonomy" id="42192"/>
    <lineage>
        <taxon>Eukaryota</taxon>
        <taxon>Metazoa</taxon>
        <taxon>Spiralia</taxon>
        <taxon>Lophotrochozoa</taxon>
        <taxon>Mollusca</taxon>
        <taxon>Bivalvia</taxon>
        <taxon>Autobranchia</taxon>
        <taxon>Pteriomorphia</taxon>
        <taxon>Mytilida</taxon>
        <taxon>Mytiloidea</taxon>
        <taxon>Mytilidae</taxon>
        <taxon>Mytilinae</taxon>
        <taxon>Mytilus</taxon>
    </lineage>
</organism>
<gene>
    <name evidence="1" type="ORF">MCOR_53993</name>
</gene>
<evidence type="ECO:0000313" key="1">
    <source>
        <dbReference type="EMBL" id="CAC5421909.1"/>
    </source>
</evidence>
<dbReference type="OrthoDB" id="8838938at2759"/>
<name>A0A6J8EMP7_MYTCO</name>
<protein>
    <submittedName>
        <fullName evidence="1">Uncharacterized protein</fullName>
    </submittedName>
</protein>